<feature type="compositionally biased region" description="Basic and acidic residues" evidence="1">
    <location>
        <begin position="56"/>
        <end position="74"/>
    </location>
</feature>
<feature type="compositionally biased region" description="Basic and acidic residues" evidence="1">
    <location>
        <begin position="15"/>
        <end position="34"/>
    </location>
</feature>
<evidence type="ECO:0000256" key="1">
    <source>
        <dbReference type="SAM" id="MobiDB-lite"/>
    </source>
</evidence>
<name>A0ABQ5JRT4_9EUKA</name>
<accession>A0ABQ5JRT4</accession>
<proteinExistence type="predicted"/>
<reference evidence="2" key="1">
    <citation type="submission" date="2022-03" db="EMBL/GenBank/DDBJ databases">
        <title>Draft genome sequence of Aduncisulcus paluster, a free-living microaerophilic Fornicata.</title>
        <authorList>
            <person name="Yuyama I."/>
            <person name="Kume K."/>
            <person name="Tamura T."/>
            <person name="Inagaki Y."/>
            <person name="Hashimoto T."/>
        </authorList>
    </citation>
    <scope>NUCLEOTIDE SEQUENCE</scope>
    <source>
        <strain evidence="2">NY0171</strain>
    </source>
</reference>
<evidence type="ECO:0000313" key="3">
    <source>
        <dbReference type="Proteomes" id="UP001057375"/>
    </source>
</evidence>
<evidence type="ECO:0000313" key="2">
    <source>
        <dbReference type="EMBL" id="GKT14264.1"/>
    </source>
</evidence>
<keyword evidence="3" id="KW-1185">Reference proteome</keyword>
<gene>
    <name evidence="2" type="ORF">ADUPG1_010454</name>
</gene>
<feature type="non-terminal residue" evidence="2">
    <location>
        <position position="1"/>
    </location>
</feature>
<sequence length="164" mass="17982">RASLSGSFGGSDLEATEKETADVTQRLEDTKAKITGEAAGITGPETPSKAAKKKMSIHDVEKEAEKELRKKEKLASSLGGTSSVSGALRVLGLKSRAEDLHGDNIYFRDADFFYGSHHIGARNRELYGQVWLLLDSLECEDELLQEQEKLLADLIDFSVTKLPE</sequence>
<protein>
    <submittedName>
        <fullName evidence="2">Cation channel sperm-associated protein 1 like protein</fullName>
    </submittedName>
</protein>
<feature type="region of interest" description="Disordered" evidence="1">
    <location>
        <begin position="1"/>
        <end position="83"/>
    </location>
</feature>
<comment type="caution">
    <text evidence="2">The sequence shown here is derived from an EMBL/GenBank/DDBJ whole genome shotgun (WGS) entry which is preliminary data.</text>
</comment>
<dbReference type="EMBL" id="BQXS01011575">
    <property type="protein sequence ID" value="GKT14264.1"/>
    <property type="molecule type" value="Genomic_DNA"/>
</dbReference>
<dbReference type="Proteomes" id="UP001057375">
    <property type="component" value="Unassembled WGS sequence"/>
</dbReference>
<organism evidence="2 3">
    <name type="scientific">Aduncisulcus paluster</name>
    <dbReference type="NCBI Taxonomy" id="2918883"/>
    <lineage>
        <taxon>Eukaryota</taxon>
        <taxon>Metamonada</taxon>
        <taxon>Carpediemonas-like organisms</taxon>
        <taxon>Aduncisulcus</taxon>
    </lineage>
</organism>